<name>A0AAE3XJC9_9BACT</name>
<keyword evidence="2" id="KW-1185">Reference proteome</keyword>
<comment type="caution">
    <text evidence="1">The sequence shown here is derived from an EMBL/GenBank/DDBJ whole genome shotgun (WGS) entry which is preliminary data.</text>
</comment>
<gene>
    <name evidence="1" type="ORF">HNQ88_000418</name>
</gene>
<dbReference type="AlphaFoldDB" id="A0AAE3XJC9"/>
<evidence type="ECO:0008006" key="3">
    <source>
        <dbReference type="Google" id="ProtNLM"/>
    </source>
</evidence>
<organism evidence="1 2">
    <name type="scientific">Aureibacter tunicatorum</name>
    <dbReference type="NCBI Taxonomy" id="866807"/>
    <lineage>
        <taxon>Bacteria</taxon>
        <taxon>Pseudomonadati</taxon>
        <taxon>Bacteroidota</taxon>
        <taxon>Cytophagia</taxon>
        <taxon>Cytophagales</taxon>
        <taxon>Persicobacteraceae</taxon>
        <taxon>Aureibacter</taxon>
    </lineage>
</organism>
<dbReference type="Proteomes" id="UP001185092">
    <property type="component" value="Unassembled WGS sequence"/>
</dbReference>
<accession>A0AAE3XJC9</accession>
<sequence>MGLQNRNTLKTYFKKGQLPSEKHFNDLIDSMSNKVDDGLSKSYENGLMLSPVGASAKLISFYRSIEDKNPAWSIGTDLSNSSLHINNFQSLPVISMQQNGFVGIKNPYPKHELDVKGLIGQEGRIGTLIKSSIPANGKWHPIIENLNGCHAFEIVAGVGKKKTGKYALLHAFAISTYGKSKHKIDVRQAYYGSRRNKIDLRFKGTTYDFSLEMRTKTDYDGEYFVHFHVSRLWDDEFMNNSLNQ</sequence>
<evidence type="ECO:0000313" key="2">
    <source>
        <dbReference type="Proteomes" id="UP001185092"/>
    </source>
</evidence>
<dbReference type="RefSeq" id="WP_309936908.1">
    <property type="nucleotide sequence ID" value="NZ_AP025305.1"/>
</dbReference>
<proteinExistence type="predicted"/>
<protein>
    <recommendedName>
        <fullName evidence="3">Adhesin</fullName>
    </recommendedName>
</protein>
<dbReference type="EMBL" id="JAVDQD010000001">
    <property type="protein sequence ID" value="MDR6237442.1"/>
    <property type="molecule type" value="Genomic_DNA"/>
</dbReference>
<evidence type="ECO:0000313" key="1">
    <source>
        <dbReference type="EMBL" id="MDR6237442.1"/>
    </source>
</evidence>
<reference evidence="1" key="1">
    <citation type="submission" date="2023-07" db="EMBL/GenBank/DDBJ databases">
        <title>Genomic Encyclopedia of Type Strains, Phase IV (KMG-IV): sequencing the most valuable type-strain genomes for metagenomic binning, comparative biology and taxonomic classification.</title>
        <authorList>
            <person name="Goeker M."/>
        </authorList>
    </citation>
    <scope>NUCLEOTIDE SEQUENCE</scope>
    <source>
        <strain evidence="1">DSM 26174</strain>
    </source>
</reference>